<dbReference type="InterPro" id="IPR049303">
    <property type="entry name" value="Glyco_hydro_109_C"/>
</dbReference>
<keyword evidence="5" id="KW-0326">Glycosidase</keyword>
<dbReference type="InterPro" id="IPR050463">
    <property type="entry name" value="Gfo/Idh/MocA_oxidrdct_glycsds"/>
</dbReference>
<dbReference type="InterPro" id="IPR000683">
    <property type="entry name" value="Gfo/Idh/MocA-like_OxRdtase_N"/>
</dbReference>
<feature type="domain" description="Gfo/Idh/MocA-like oxidoreductase N-terminal" evidence="6">
    <location>
        <begin position="49"/>
        <end position="165"/>
    </location>
</feature>
<name>A0A559JNC1_9BACL</name>
<evidence type="ECO:0000256" key="3">
    <source>
        <dbReference type="ARBA" id="ARBA00022801"/>
    </source>
</evidence>
<proteinExistence type="inferred from homology"/>
<dbReference type="PANTHER" id="PTHR43818">
    <property type="entry name" value="BCDNA.GH03377"/>
    <property type="match status" value="1"/>
</dbReference>
<dbReference type="SUPFAM" id="SSF51735">
    <property type="entry name" value="NAD(P)-binding Rossmann-fold domains"/>
    <property type="match status" value="1"/>
</dbReference>
<comment type="similarity">
    <text evidence="2">Belongs to the Gfo/Idh/MocA family. Glycosyl hydrolase 109 subfamily.</text>
</comment>
<evidence type="ECO:0000313" key="9">
    <source>
        <dbReference type="Proteomes" id="UP000316330"/>
    </source>
</evidence>
<evidence type="ECO:0000256" key="1">
    <source>
        <dbReference type="ARBA" id="ARBA00001911"/>
    </source>
</evidence>
<evidence type="ECO:0000256" key="2">
    <source>
        <dbReference type="ARBA" id="ARBA00009329"/>
    </source>
</evidence>
<gene>
    <name evidence="8" type="ORF">FPZ45_09515</name>
</gene>
<evidence type="ECO:0000313" key="8">
    <source>
        <dbReference type="EMBL" id="TVY01366.1"/>
    </source>
</evidence>
<keyword evidence="4" id="KW-0520">NAD</keyword>
<evidence type="ECO:0000256" key="4">
    <source>
        <dbReference type="ARBA" id="ARBA00023027"/>
    </source>
</evidence>
<dbReference type="OrthoDB" id="9771072at2"/>
<comment type="cofactor">
    <cofactor evidence="1">
        <name>NAD(+)</name>
        <dbReference type="ChEBI" id="CHEBI:57540"/>
    </cofactor>
</comment>
<evidence type="ECO:0000256" key="5">
    <source>
        <dbReference type="ARBA" id="ARBA00023295"/>
    </source>
</evidence>
<reference evidence="8 9" key="1">
    <citation type="submission" date="2019-07" db="EMBL/GenBank/DDBJ databases">
        <authorList>
            <person name="Kim J."/>
        </authorList>
    </citation>
    <scope>NUCLEOTIDE SEQUENCE [LARGE SCALE GENOMIC DNA]</scope>
    <source>
        <strain evidence="8 9">G13</strain>
    </source>
</reference>
<dbReference type="InterPro" id="IPR036291">
    <property type="entry name" value="NAD(P)-bd_dom_sf"/>
</dbReference>
<dbReference type="Pfam" id="PF21252">
    <property type="entry name" value="Glyco_hydro_109_C"/>
    <property type="match status" value="1"/>
</dbReference>
<dbReference type="GO" id="GO:0016798">
    <property type="term" value="F:hydrolase activity, acting on glycosyl bonds"/>
    <property type="evidence" value="ECO:0007669"/>
    <property type="project" value="UniProtKB-KW"/>
</dbReference>
<keyword evidence="3" id="KW-0378">Hydrolase</keyword>
<dbReference type="AlphaFoldDB" id="A0A559JNC1"/>
<feature type="domain" description="Glycosyl hydrolase 109 C-terminal" evidence="7">
    <location>
        <begin position="179"/>
        <end position="348"/>
    </location>
</feature>
<dbReference type="SUPFAM" id="SSF55347">
    <property type="entry name" value="Glyceraldehyde-3-phosphate dehydrogenase-like, C-terminal domain"/>
    <property type="match status" value="1"/>
</dbReference>
<sequence>MGFPLHGRYVRLRDPPRSERRFDFRQPSCRTGAANRKGRGCRVNRRQVRLAIVGGNRGASFTNALYSLADRIHLTATCDLNELVLHQWKERFPEIRTYRDYREMLQDPSIDAVFLLSPMHLHARQAIEALKAGKHVLSEVIAAQTAEEAWELVETVEQTGLKYMMSENYCFSRSNLTIKHMADRGLFGEITYLEGGYIHDLRHLIHHPDGSLTWRGQLHQQYNGVNYPTHSIGPIAQWIKVNKPDGDRLDSVSSFVSNSRSLQHYFTEHYGKDHPAARNGFWRQGDSAVAIIQTGKGVLIELRIDWTSVRPHNKTHYLLQGTEGAFISARHPLEDDLIWFNNRSPKNEEDGSDMWEPLRNYQPQHDHPTWQRWGKYAEGTKHGGGDFLVLEEFISAIQEDRAPSVDVYDAATWSSVFFLSMESVRAGGKAVSFPDFKAKAGQR</sequence>
<dbReference type="PANTHER" id="PTHR43818:SF1">
    <property type="entry name" value="GLYCOSYL HYDROLASE FAMILY 109 PROTEIN"/>
    <property type="match status" value="1"/>
</dbReference>
<dbReference type="Proteomes" id="UP000316330">
    <property type="component" value="Unassembled WGS sequence"/>
</dbReference>
<accession>A0A559JNC1</accession>
<dbReference type="Gene3D" id="3.40.50.720">
    <property type="entry name" value="NAD(P)-binding Rossmann-like Domain"/>
    <property type="match status" value="1"/>
</dbReference>
<dbReference type="EMBL" id="VNJJ01000004">
    <property type="protein sequence ID" value="TVY01366.1"/>
    <property type="molecule type" value="Genomic_DNA"/>
</dbReference>
<protein>
    <submittedName>
        <fullName evidence="8">Gfo/Idh/MocA family oxidoreductase</fullName>
    </submittedName>
</protein>
<dbReference type="Gene3D" id="3.30.360.10">
    <property type="entry name" value="Dihydrodipicolinate Reductase, domain 2"/>
    <property type="match status" value="1"/>
</dbReference>
<dbReference type="GO" id="GO:0000166">
    <property type="term" value="F:nucleotide binding"/>
    <property type="evidence" value="ECO:0007669"/>
    <property type="project" value="InterPro"/>
</dbReference>
<comment type="caution">
    <text evidence="8">The sequence shown here is derived from an EMBL/GenBank/DDBJ whole genome shotgun (WGS) entry which is preliminary data.</text>
</comment>
<evidence type="ECO:0000259" key="7">
    <source>
        <dbReference type="Pfam" id="PF21252"/>
    </source>
</evidence>
<organism evidence="8 9">
    <name type="scientific">Cohnella terricola</name>
    <dbReference type="NCBI Taxonomy" id="1289167"/>
    <lineage>
        <taxon>Bacteria</taxon>
        <taxon>Bacillati</taxon>
        <taxon>Bacillota</taxon>
        <taxon>Bacilli</taxon>
        <taxon>Bacillales</taxon>
        <taxon>Paenibacillaceae</taxon>
        <taxon>Cohnella</taxon>
    </lineage>
</organism>
<evidence type="ECO:0000259" key="6">
    <source>
        <dbReference type="Pfam" id="PF01408"/>
    </source>
</evidence>
<dbReference type="Pfam" id="PF01408">
    <property type="entry name" value="GFO_IDH_MocA"/>
    <property type="match status" value="1"/>
</dbReference>
<keyword evidence="9" id="KW-1185">Reference proteome</keyword>